<organism evidence="3 4">
    <name type="scientific">Terricaulis silvestris</name>
    <dbReference type="NCBI Taxonomy" id="2686094"/>
    <lineage>
        <taxon>Bacteria</taxon>
        <taxon>Pseudomonadati</taxon>
        <taxon>Pseudomonadota</taxon>
        <taxon>Alphaproteobacteria</taxon>
        <taxon>Caulobacterales</taxon>
        <taxon>Caulobacteraceae</taxon>
        <taxon>Terricaulis</taxon>
    </lineage>
</organism>
<dbReference type="KEGG" id="tsv:DSM104635_00272"/>
<evidence type="ECO:0000313" key="3">
    <source>
        <dbReference type="EMBL" id="QGZ93462.1"/>
    </source>
</evidence>
<dbReference type="Gene3D" id="3.50.50.60">
    <property type="entry name" value="FAD/NAD(P)-binding domain"/>
    <property type="match status" value="2"/>
</dbReference>
<evidence type="ECO:0000313" key="4">
    <source>
        <dbReference type="Proteomes" id="UP000431269"/>
    </source>
</evidence>
<dbReference type="EMBL" id="CP047045">
    <property type="protein sequence ID" value="QGZ93462.1"/>
    <property type="molecule type" value="Genomic_DNA"/>
</dbReference>
<dbReference type="Proteomes" id="UP000431269">
    <property type="component" value="Chromosome"/>
</dbReference>
<dbReference type="AlphaFoldDB" id="A0A6I6MPG3"/>
<keyword evidence="1 3" id="KW-0560">Oxidoreductase</keyword>
<sequence>MKSILVIGGGLVGAACALRLQAAGVQTALIDPGDVRRGASYGNAGHIGSEQVSPWSSWGNVLRAPRSSFGLGGPLDFRWTDVALWTPWAMRFLAACDPAQFARGREALSALLADSLPAWHRIAELAGKPDLVIPHGHVTAWMTREGAARGLEAFAAAQWGGTSYREMTAAELERYVGVLNRAPTAAVLFSGTGQVSDPQGARDAMLASFAERGGEVVVGSAARVEVNGRVTLANGSTREADAVLVSAGPWSRRLMEQLGARAPLIGERGYHLQSAETNWPRDLPTTVFEENFIAVSRFTSGLRCTSFVEFGSPDAPGDERKWRRLRQRIDELGIQVSANPDRWVGSRPSLPDFMPAIGRMERAPKVLYAFGHAHLGLTEAPITAEIICAIATDKAPPIDIAPFRIERFA</sequence>
<evidence type="ECO:0000256" key="1">
    <source>
        <dbReference type="ARBA" id="ARBA00023002"/>
    </source>
</evidence>
<dbReference type="InterPro" id="IPR036188">
    <property type="entry name" value="FAD/NAD-bd_sf"/>
</dbReference>
<dbReference type="GO" id="GO:0005737">
    <property type="term" value="C:cytoplasm"/>
    <property type="evidence" value="ECO:0007669"/>
    <property type="project" value="TreeGrafter"/>
</dbReference>
<dbReference type="PANTHER" id="PTHR13847">
    <property type="entry name" value="SARCOSINE DEHYDROGENASE-RELATED"/>
    <property type="match status" value="1"/>
</dbReference>
<proteinExistence type="predicted"/>
<dbReference type="SUPFAM" id="SSF51905">
    <property type="entry name" value="FAD/NAD(P)-binding domain"/>
    <property type="match status" value="1"/>
</dbReference>
<evidence type="ECO:0000259" key="2">
    <source>
        <dbReference type="Pfam" id="PF01266"/>
    </source>
</evidence>
<dbReference type="EC" id="1.4.99.6" evidence="3"/>
<dbReference type="RefSeq" id="WP_158764466.1">
    <property type="nucleotide sequence ID" value="NZ_CP047045.1"/>
</dbReference>
<reference evidence="4" key="1">
    <citation type="submission" date="2019-12" db="EMBL/GenBank/DDBJ databases">
        <title>Complete genome of Terracaulis silvestris 0127_4.</title>
        <authorList>
            <person name="Vieira S."/>
            <person name="Riedel T."/>
            <person name="Sproer C."/>
            <person name="Pascual J."/>
            <person name="Boedeker C."/>
            <person name="Overmann J."/>
        </authorList>
    </citation>
    <scope>NUCLEOTIDE SEQUENCE [LARGE SCALE GENOMIC DNA]</scope>
    <source>
        <strain evidence="4">0127_4</strain>
    </source>
</reference>
<protein>
    <submittedName>
        <fullName evidence="3">D-amino acid dehydrogenase small subunit</fullName>
        <ecNumber evidence="3">1.4.99.6</ecNumber>
    </submittedName>
</protein>
<dbReference type="PANTHER" id="PTHR13847:SF289">
    <property type="entry name" value="GLYCINE OXIDASE"/>
    <property type="match status" value="1"/>
</dbReference>
<name>A0A6I6MPG3_9CAUL</name>
<dbReference type="Pfam" id="PF01266">
    <property type="entry name" value="DAO"/>
    <property type="match status" value="1"/>
</dbReference>
<dbReference type="PROSITE" id="PS51257">
    <property type="entry name" value="PROKAR_LIPOPROTEIN"/>
    <property type="match status" value="1"/>
</dbReference>
<gene>
    <name evidence="3" type="primary">dadA</name>
    <name evidence="3" type="ORF">DSM104635_00272</name>
</gene>
<feature type="domain" description="FAD dependent oxidoreductase" evidence="2">
    <location>
        <begin position="4"/>
        <end position="388"/>
    </location>
</feature>
<keyword evidence="4" id="KW-1185">Reference proteome</keyword>
<accession>A0A6I6MPG3</accession>
<dbReference type="InterPro" id="IPR006076">
    <property type="entry name" value="FAD-dep_OxRdtase"/>
</dbReference>
<dbReference type="GO" id="GO:0016491">
    <property type="term" value="F:oxidoreductase activity"/>
    <property type="evidence" value="ECO:0007669"/>
    <property type="project" value="UniProtKB-KW"/>
</dbReference>
<dbReference type="Gene3D" id="3.30.9.10">
    <property type="entry name" value="D-Amino Acid Oxidase, subunit A, domain 2"/>
    <property type="match status" value="1"/>
</dbReference>